<keyword evidence="2" id="KW-0749">Sporulation</keyword>
<keyword evidence="3" id="KW-0012">Acyltransferase</keyword>
<dbReference type="Pfam" id="PF20085">
    <property type="entry name" value="TGL"/>
    <property type="match status" value="1"/>
</dbReference>
<dbReference type="GO" id="GO:0003810">
    <property type="term" value="F:protein-glutamine gamma-glutamyltransferase activity"/>
    <property type="evidence" value="ECO:0007669"/>
    <property type="project" value="InterPro"/>
</dbReference>
<name>A0A3R9E8E7_9BACI</name>
<evidence type="ECO:0000256" key="3">
    <source>
        <dbReference type="ARBA" id="ARBA00023315"/>
    </source>
</evidence>
<organism evidence="4 5">
    <name type="scientific">Mesobacillus subterraneus</name>
    <dbReference type="NCBI Taxonomy" id="285983"/>
    <lineage>
        <taxon>Bacteria</taxon>
        <taxon>Bacillati</taxon>
        <taxon>Bacillota</taxon>
        <taxon>Bacilli</taxon>
        <taxon>Bacillales</taxon>
        <taxon>Bacillaceae</taxon>
        <taxon>Mesobacillus</taxon>
    </lineage>
</organism>
<dbReference type="Proteomes" id="UP000279911">
    <property type="component" value="Unassembled WGS sequence"/>
</dbReference>
<accession>A0A3R9E8E7</accession>
<comment type="caution">
    <text evidence="4">The sequence shown here is derived from an EMBL/GenBank/DDBJ whole genome shotgun (WGS) entry which is preliminary data.</text>
</comment>
<dbReference type="EMBL" id="RSFW01000009">
    <property type="protein sequence ID" value="RSD28309.1"/>
    <property type="molecule type" value="Genomic_DNA"/>
</dbReference>
<dbReference type="GO" id="GO:0030435">
    <property type="term" value="P:sporulation resulting in formation of a cellular spore"/>
    <property type="evidence" value="ECO:0007669"/>
    <property type="project" value="UniProtKB-KW"/>
</dbReference>
<dbReference type="OrthoDB" id="1845399at2"/>
<dbReference type="RefSeq" id="WP_125479361.1">
    <property type="nucleotide sequence ID" value="NZ_RSFW01000009.1"/>
</dbReference>
<protein>
    <submittedName>
        <fullName evidence="4">Protein-glutamine gamma-glutamyltransferase</fullName>
    </submittedName>
</protein>
<proteinExistence type="inferred from homology"/>
<evidence type="ECO:0000256" key="1">
    <source>
        <dbReference type="ARBA" id="ARBA00022679"/>
    </source>
</evidence>
<evidence type="ECO:0000256" key="2">
    <source>
        <dbReference type="ARBA" id="ARBA00022969"/>
    </source>
</evidence>
<dbReference type="STRING" id="285983.UB32_12425"/>
<reference evidence="5" key="1">
    <citation type="submission" date="2018-12" db="EMBL/GenBank/DDBJ databases">
        <title>Bacillus chawlae sp. nov., Bacillus glennii sp. nov., and Bacillus saganii sp. nov. Isolated from the Vehicle Assembly Building at Kennedy Space Center where the Viking Spacecraft were Assembled.</title>
        <authorList>
            <person name="Seuylemezian A."/>
            <person name="Vaishampayan P."/>
        </authorList>
    </citation>
    <scope>NUCLEOTIDE SEQUENCE [LARGE SCALE GENOMIC DNA]</scope>
    <source>
        <strain evidence="5">DSM 13966</strain>
    </source>
</reference>
<dbReference type="AlphaFoldDB" id="A0A3R9E8E7"/>
<evidence type="ECO:0000313" key="4">
    <source>
        <dbReference type="EMBL" id="RSD28309.1"/>
    </source>
</evidence>
<gene>
    <name evidence="4" type="ORF">EJA10_07435</name>
</gene>
<dbReference type="HAMAP" id="MF_00727">
    <property type="entry name" value="Tgl"/>
    <property type="match status" value="1"/>
</dbReference>
<keyword evidence="1 4" id="KW-0808">Transferase</keyword>
<dbReference type="InterPro" id="IPR020916">
    <property type="entry name" value="Gln_gamma-glutamylTfrase_bac"/>
</dbReference>
<sequence length="243" mass="28076">MIIIRFPDGTSSEKLLSLSGKQKEIYDYLDKSLTMFEYDTVFQLLFEIRLRENIIEASLKLKDAGVAFTSFTYSQFNPVYWTKHPMGYLLNPNVRPSDAINDIFENGQLYGFECSTAMVIIFYKAVLDSIRVSNFNYLFRGLLVWNWNYDPDLAIITMEGNEFIPGDVVYFMNPDFDKPIWRGENAVFLGKGLYYGHGIGIGTAEEMINALNTLRKEGATRSAFMLKQHSRLNFKYLSQFSNR</sequence>
<evidence type="ECO:0000313" key="5">
    <source>
        <dbReference type="Proteomes" id="UP000279911"/>
    </source>
</evidence>